<keyword evidence="1" id="KW-0413">Isomerase</keyword>
<keyword evidence="2" id="KW-0456">Lyase</keyword>
<evidence type="ECO:0000256" key="3">
    <source>
        <dbReference type="ARBA" id="ARBA00023268"/>
    </source>
</evidence>
<keyword evidence="3" id="KW-0511">Multifunctional enzyme</keyword>
<protein>
    <recommendedName>
        <fullName evidence="7">Enoyl-CoA hydratase</fullName>
    </recommendedName>
</protein>
<comment type="caution">
    <text evidence="5">The sequence shown here is derived from an EMBL/GenBank/DDBJ whole genome shotgun (WGS) entry which is preliminary data.</text>
</comment>
<sequence>MEATRLTSPEGAKLMLITLDNPPVNGLGHALRERIVQALDAAESDDGIAGVVMIGAGRLFCAGADVREFSTPASTRAPDLRQVLARVFACRKPVIAAIHGAALGGGLELAMACHYRVADPSARLGLPEVNLGLIPGAWGTQLLPRLTGMEFAAARVTRGDNVPASEAAGVGLVDALADVRSQPLSVAAAAFFDRIAASARRPDTRTLLVHLDGDLQAWQASLAQALAHDFPGCPAPLAGLEAVALAASLPFDEAVAEERKRFVALMSSPESRALRHVFFAERECARVPGVKARAAWRPVALEGEVPDGTQALVERLQAGLGSGGEGTPAARLTPLASVPVLGRAITVLSASLVDDQGGEVPVALALRDGRIACLEVGAGTPELISLALGLGERLGAMVVCTPAGADALLLPTVGGSLAGAGEADTDRALGQALMDARAGSRLYRPADGDVIAVHGFGYPRYLGGPLYQADLAAQTQEVRE</sequence>
<evidence type="ECO:0008006" key="7">
    <source>
        <dbReference type="Google" id="ProtNLM"/>
    </source>
</evidence>
<evidence type="ECO:0000256" key="4">
    <source>
        <dbReference type="RuleBase" id="RU003707"/>
    </source>
</evidence>
<dbReference type="PANTHER" id="PTHR23309">
    <property type="entry name" value="3-HYDROXYACYL-COA DEHYROGENASE"/>
    <property type="match status" value="1"/>
</dbReference>
<dbReference type="InterPro" id="IPR018376">
    <property type="entry name" value="Enoyl-CoA_hyd/isom_CS"/>
</dbReference>
<dbReference type="PROSITE" id="PS00166">
    <property type="entry name" value="ENOYL_COA_HYDRATASE"/>
    <property type="match status" value="1"/>
</dbReference>
<dbReference type="AlphaFoldDB" id="A0A972F739"/>
<name>A0A972F739_9RHOO</name>
<comment type="similarity">
    <text evidence="4">Belongs to the enoyl-CoA hydratase/isomerase family.</text>
</comment>
<proteinExistence type="inferred from homology"/>
<evidence type="ECO:0000313" key="6">
    <source>
        <dbReference type="Proteomes" id="UP000599523"/>
    </source>
</evidence>
<evidence type="ECO:0000256" key="1">
    <source>
        <dbReference type="ARBA" id="ARBA00023235"/>
    </source>
</evidence>
<dbReference type="Pfam" id="PF00378">
    <property type="entry name" value="ECH_1"/>
    <property type="match status" value="1"/>
</dbReference>
<dbReference type="SUPFAM" id="SSF52096">
    <property type="entry name" value="ClpP/crotonase"/>
    <property type="match status" value="1"/>
</dbReference>
<dbReference type="GO" id="GO:0016829">
    <property type="term" value="F:lyase activity"/>
    <property type="evidence" value="ECO:0007669"/>
    <property type="project" value="UniProtKB-KW"/>
</dbReference>
<evidence type="ECO:0000256" key="2">
    <source>
        <dbReference type="ARBA" id="ARBA00023239"/>
    </source>
</evidence>
<gene>
    <name evidence="5" type="ORF">GPA21_07445</name>
</gene>
<dbReference type="RefSeq" id="WP_168987573.1">
    <property type="nucleotide sequence ID" value="NZ_CAWPHM010000257.1"/>
</dbReference>
<dbReference type="GO" id="GO:0016853">
    <property type="term" value="F:isomerase activity"/>
    <property type="evidence" value="ECO:0007669"/>
    <property type="project" value="UniProtKB-KW"/>
</dbReference>
<organism evidence="5 6">
    <name type="scientific">Azoarcus taiwanensis</name>
    <dbReference type="NCBI Taxonomy" id="666964"/>
    <lineage>
        <taxon>Bacteria</taxon>
        <taxon>Pseudomonadati</taxon>
        <taxon>Pseudomonadota</taxon>
        <taxon>Betaproteobacteria</taxon>
        <taxon>Rhodocyclales</taxon>
        <taxon>Zoogloeaceae</taxon>
        <taxon>Azoarcus</taxon>
    </lineage>
</organism>
<dbReference type="Proteomes" id="UP000599523">
    <property type="component" value="Unassembled WGS sequence"/>
</dbReference>
<reference evidence="5" key="1">
    <citation type="submission" date="2019-12" db="EMBL/GenBank/DDBJ databases">
        <title>Comparative genomics gives insights into the taxonomy of the Azoarcus-Aromatoleum group and reveals separate origins of nif in the plant-associated Azoarcus and non-plant-associated Aromatoleum sub-groups.</title>
        <authorList>
            <person name="Lafos M."/>
            <person name="Maluk M."/>
            <person name="Batista M."/>
            <person name="Junghare M."/>
            <person name="Carmona M."/>
            <person name="Faoro H."/>
            <person name="Cruz L.M."/>
            <person name="Battistoni F."/>
            <person name="De Souza E."/>
            <person name="Pedrosa F."/>
            <person name="Chen W.-M."/>
            <person name="Poole P.S."/>
            <person name="Dixon R.A."/>
            <person name="James E.K."/>
        </authorList>
    </citation>
    <scope>NUCLEOTIDE SEQUENCE</scope>
    <source>
        <strain evidence="5">NSC3</strain>
    </source>
</reference>
<dbReference type="InterPro" id="IPR029045">
    <property type="entry name" value="ClpP/crotonase-like_dom_sf"/>
</dbReference>
<accession>A0A972F739</accession>
<keyword evidence="6" id="KW-1185">Reference proteome</keyword>
<evidence type="ECO:0000313" key="5">
    <source>
        <dbReference type="EMBL" id="NMG02803.1"/>
    </source>
</evidence>
<dbReference type="EMBL" id="WTVM01000033">
    <property type="protein sequence ID" value="NMG02803.1"/>
    <property type="molecule type" value="Genomic_DNA"/>
</dbReference>
<dbReference type="Gene3D" id="3.90.226.10">
    <property type="entry name" value="2-enoyl-CoA Hydratase, Chain A, domain 1"/>
    <property type="match status" value="1"/>
</dbReference>
<dbReference type="CDD" id="cd06558">
    <property type="entry name" value="crotonase-like"/>
    <property type="match status" value="1"/>
</dbReference>
<dbReference type="InterPro" id="IPR001753">
    <property type="entry name" value="Enoyl-CoA_hydra/iso"/>
</dbReference>